<comment type="function">
    <text evidence="9">Activator of cell division through the inhibition of FtsZ GTPase activity, therefore promoting FtsZ assembly into bundles of protofilaments necessary for the formation of the division Z ring. It is recruited early at mid-cell but it is not essential for cell division.</text>
</comment>
<dbReference type="FunFam" id="3.30.160.880:FF:000001">
    <property type="entry name" value="Cell division protein ZapA"/>
    <property type="match status" value="1"/>
</dbReference>
<dbReference type="EMBL" id="JFFR01000003">
    <property type="protein sequence ID" value="KDN29735.1"/>
    <property type="molecule type" value="Genomic_DNA"/>
</dbReference>
<gene>
    <name evidence="12" type="primary">zapA</name>
    <name evidence="12" type="ORF">F2P58_06955</name>
    <name evidence="13" type="ORF">F2Z80_01590</name>
    <name evidence="14" type="ORF">VFDL14_00775</name>
</gene>
<dbReference type="PANTHER" id="PTHR34981">
    <property type="entry name" value="CELL DIVISION PROTEIN ZAPA"/>
    <property type="match status" value="1"/>
</dbReference>
<dbReference type="PANTHER" id="PTHR34981:SF1">
    <property type="entry name" value="CELL DIVISION PROTEIN ZAPA"/>
    <property type="match status" value="1"/>
</dbReference>
<evidence type="ECO:0000256" key="5">
    <source>
        <dbReference type="ARBA" id="ARBA00022618"/>
    </source>
</evidence>
<evidence type="ECO:0000313" key="15">
    <source>
        <dbReference type="Proteomes" id="UP000027219"/>
    </source>
</evidence>
<evidence type="ECO:0000313" key="16">
    <source>
        <dbReference type="Proteomes" id="UP000326687"/>
    </source>
</evidence>
<keyword evidence="5 12" id="KW-0132">Cell division</keyword>
<evidence type="ECO:0000256" key="1">
    <source>
        <dbReference type="ARBA" id="ARBA00004496"/>
    </source>
</evidence>
<evidence type="ECO:0000256" key="4">
    <source>
        <dbReference type="ARBA" id="ARBA00022490"/>
    </source>
</evidence>
<dbReference type="STRING" id="212667.VFDL14_00775"/>
<evidence type="ECO:0000256" key="7">
    <source>
        <dbReference type="ARBA" id="ARBA00023210"/>
    </source>
</evidence>
<dbReference type="SUPFAM" id="SSF102829">
    <property type="entry name" value="Cell division protein ZapA-like"/>
    <property type="match status" value="1"/>
</dbReference>
<keyword evidence="4" id="KW-0963">Cytoplasm</keyword>
<dbReference type="RefSeq" id="WP_032549823.1">
    <property type="nucleotide sequence ID" value="NZ_BTGL01000022.1"/>
</dbReference>
<name>A0A066URR2_9VIBR</name>
<comment type="subunit">
    <text evidence="10">Homodimer. Interacts with FtsZ.</text>
</comment>
<dbReference type="Pfam" id="PF05164">
    <property type="entry name" value="ZapA"/>
    <property type="match status" value="1"/>
</dbReference>
<sequence length="102" mass="11289">MSNQAVDVEILGKLTRVNCPAGQEESLIAAAADLDNRLKEMAERTKVTNEVKLLTIAALNICYELQTKKFEANDEQNALTERMEKLTASLSDVLSKVKHGQQ</sequence>
<dbReference type="EMBL" id="VWSE01000003">
    <property type="protein sequence ID" value="KAB0290628.1"/>
    <property type="molecule type" value="Genomic_DNA"/>
</dbReference>
<keyword evidence="15" id="KW-1185">Reference proteome</keyword>
<reference evidence="14 15" key="1">
    <citation type="submission" date="2014-02" db="EMBL/GenBank/DDBJ databases">
        <title>Vibrio fortis Dalian14 Genome Sequencing.</title>
        <authorList>
            <person name="Wang Y."/>
            <person name="Song L."/>
            <person name="Liu G."/>
            <person name="Ding J."/>
        </authorList>
    </citation>
    <scope>NUCLEOTIDE SEQUENCE [LARGE SCALE GENOMIC DNA]</scope>
    <source>
        <strain evidence="14 15">Dalian14</strain>
    </source>
</reference>
<dbReference type="GO" id="GO:0030428">
    <property type="term" value="C:cell septum"/>
    <property type="evidence" value="ECO:0007669"/>
    <property type="project" value="TreeGrafter"/>
</dbReference>
<dbReference type="Proteomes" id="UP000027219">
    <property type="component" value="Unassembled WGS sequence"/>
</dbReference>
<comment type="subcellular location">
    <subcellularLocation>
        <location evidence="1">Cytoplasm</location>
    </subcellularLocation>
</comment>
<evidence type="ECO:0000256" key="2">
    <source>
        <dbReference type="ARBA" id="ARBA00010074"/>
    </source>
</evidence>
<dbReference type="Gene3D" id="1.20.5.50">
    <property type="match status" value="1"/>
</dbReference>
<evidence type="ECO:0000256" key="8">
    <source>
        <dbReference type="ARBA" id="ARBA00023306"/>
    </source>
</evidence>
<dbReference type="GO" id="GO:0032153">
    <property type="term" value="C:cell division site"/>
    <property type="evidence" value="ECO:0007669"/>
    <property type="project" value="TreeGrafter"/>
</dbReference>
<organism evidence="14 15">
    <name type="scientific">Vibrio fortis</name>
    <dbReference type="NCBI Taxonomy" id="212667"/>
    <lineage>
        <taxon>Bacteria</taxon>
        <taxon>Pseudomonadati</taxon>
        <taxon>Pseudomonadota</taxon>
        <taxon>Gammaproteobacteria</taxon>
        <taxon>Vibrionales</taxon>
        <taxon>Vibrionaceae</taxon>
        <taxon>Vibrio</taxon>
    </lineage>
</organism>
<dbReference type="Proteomes" id="UP000326789">
    <property type="component" value="Unassembled WGS sequence"/>
</dbReference>
<protein>
    <recommendedName>
        <fullName evidence="3">Cell division protein ZapA</fullName>
    </recommendedName>
    <alternativeName>
        <fullName evidence="11">Z ring-associated protein ZapA</fullName>
    </alternativeName>
</protein>
<evidence type="ECO:0000256" key="9">
    <source>
        <dbReference type="ARBA" id="ARBA00024910"/>
    </source>
</evidence>
<comment type="similarity">
    <text evidence="2">Belongs to the ZapA family. Type 1 subfamily.</text>
</comment>
<evidence type="ECO:0000256" key="3">
    <source>
        <dbReference type="ARBA" id="ARBA00015195"/>
    </source>
</evidence>
<dbReference type="InterPro" id="IPR036192">
    <property type="entry name" value="Cell_div_ZapA-like_sf"/>
</dbReference>
<accession>A0A066URR2</accession>
<dbReference type="OrthoDB" id="5917174at2"/>
<dbReference type="InterPro" id="IPR042233">
    <property type="entry name" value="Cell_div_ZapA_N"/>
</dbReference>
<evidence type="ECO:0000313" key="13">
    <source>
        <dbReference type="EMBL" id="KAB0302732.1"/>
    </source>
</evidence>
<reference evidence="13 16" key="2">
    <citation type="submission" date="2019-09" db="EMBL/GenBank/DDBJ databases">
        <title>Vibrio Fortis S7-72.</title>
        <authorList>
            <person name="Das S.K."/>
        </authorList>
    </citation>
    <scope>NUCLEOTIDE SEQUENCE [LARGE SCALE GENOMIC DNA]</scope>
    <source>
        <strain evidence="13 16">S7-72</strain>
    </source>
</reference>
<dbReference type="GO" id="GO:0000917">
    <property type="term" value="P:division septum assembly"/>
    <property type="evidence" value="ECO:0007669"/>
    <property type="project" value="UniProtKB-KW"/>
</dbReference>
<evidence type="ECO:0000313" key="17">
    <source>
        <dbReference type="Proteomes" id="UP000326789"/>
    </source>
</evidence>
<keyword evidence="7" id="KW-0717">Septation</keyword>
<evidence type="ECO:0000313" key="12">
    <source>
        <dbReference type="EMBL" id="KAB0290628.1"/>
    </source>
</evidence>
<dbReference type="Proteomes" id="UP000326687">
    <property type="component" value="Unassembled WGS sequence"/>
</dbReference>
<comment type="caution">
    <text evidence="14">The sequence shown here is derived from an EMBL/GenBank/DDBJ whole genome shotgun (WGS) entry which is preliminary data.</text>
</comment>
<dbReference type="GO" id="GO:0000921">
    <property type="term" value="P:septin ring assembly"/>
    <property type="evidence" value="ECO:0007669"/>
    <property type="project" value="TreeGrafter"/>
</dbReference>
<dbReference type="GO" id="GO:0043093">
    <property type="term" value="P:FtsZ-dependent cytokinesis"/>
    <property type="evidence" value="ECO:0007669"/>
    <property type="project" value="TreeGrafter"/>
</dbReference>
<evidence type="ECO:0000313" key="14">
    <source>
        <dbReference type="EMBL" id="KDN29735.1"/>
    </source>
</evidence>
<dbReference type="Gene3D" id="3.30.160.880">
    <property type="entry name" value="Cell division protein ZapA protomer, N-terminal domain"/>
    <property type="match status" value="1"/>
</dbReference>
<evidence type="ECO:0000256" key="10">
    <source>
        <dbReference type="ARBA" id="ARBA00026068"/>
    </source>
</evidence>
<evidence type="ECO:0000256" key="6">
    <source>
        <dbReference type="ARBA" id="ARBA00023054"/>
    </source>
</evidence>
<reference evidence="12 17" key="3">
    <citation type="submission" date="2019-09" db="EMBL/GenBank/DDBJ databases">
        <title>Whole genome sequence of Vibrio fortis.</title>
        <authorList>
            <person name="Das S.K."/>
        </authorList>
    </citation>
    <scope>NUCLEOTIDE SEQUENCE [LARGE SCALE GENOMIC DNA]</scope>
    <source>
        <strain evidence="12 17">AN60</strain>
    </source>
</reference>
<dbReference type="GO" id="GO:0005829">
    <property type="term" value="C:cytosol"/>
    <property type="evidence" value="ECO:0007669"/>
    <property type="project" value="TreeGrafter"/>
</dbReference>
<dbReference type="AlphaFoldDB" id="A0A066URR2"/>
<dbReference type="InterPro" id="IPR007838">
    <property type="entry name" value="Cell_div_ZapA-like"/>
</dbReference>
<keyword evidence="8" id="KW-0131">Cell cycle</keyword>
<keyword evidence="6" id="KW-0175">Coiled coil</keyword>
<proteinExistence type="inferred from homology"/>
<dbReference type="EMBL" id="VXDD01000001">
    <property type="protein sequence ID" value="KAB0302732.1"/>
    <property type="molecule type" value="Genomic_DNA"/>
</dbReference>
<evidence type="ECO:0000256" key="11">
    <source>
        <dbReference type="ARBA" id="ARBA00033158"/>
    </source>
</evidence>